<dbReference type="GO" id="GO:0019706">
    <property type="term" value="F:protein-cysteine S-palmitoyltransferase activity"/>
    <property type="evidence" value="ECO:0007669"/>
    <property type="project" value="UniProtKB-EC"/>
</dbReference>
<dbReference type="GeneID" id="59373133"/>
<proteinExistence type="inferred from homology"/>
<evidence type="ECO:0000256" key="6">
    <source>
        <dbReference type="ARBA" id="ARBA00023139"/>
    </source>
</evidence>
<protein>
    <recommendedName>
        <fullName evidence="10">Palmitoyltransferase</fullName>
        <ecNumber evidence="10">2.3.1.225</ecNumber>
    </recommendedName>
</protein>
<comment type="catalytic activity">
    <reaction evidence="9 10">
        <text>L-cysteinyl-[protein] + hexadecanoyl-CoA = S-hexadecanoyl-L-cysteinyl-[protein] + CoA</text>
        <dbReference type="Rhea" id="RHEA:36683"/>
        <dbReference type="Rhea" id="RHEA-COMP:10131"/>
        <dbReference type="Rhea" id="RHEA-COMP:11032"/>
        <dbReference type="ChEBI" id="CHEBI:29950"/>
        <dbReference type="ChEBI" id="CHEBI:57287"/>
        <dbReference type="ChEBI" id="CHEBI:57379"/>
        <dbReference type="ChEBI" id="CHEBI:74151"/>
        <dbReference type="EC" id="2.3.1.225"/>
    </reaction>
</comment>
<organism evidence="13 14">
    <name type="scientific">Pleurotus ostreatus</name>
    <name type="common">Oyster mushroom</name>
    <name type="synonym">White-rot fungus</name>
    <dbReference type="NCBI Taxonomy" id="5322"/>
    <lineage>
        <taxon>Eukaryota</taxon>
        <taxon>Fungi</taxon>
        <taxon>Dikarya</taxon>
        <taxon>Basidiomycota</taxon>
        <taxon>Agaricomycotina</taxon>
        <taxon>Agaricomycetes</taxon>
        <taxon>Agaricomycetidae</taxon>
        <taxon>Agaricales</taxon>
        <taxon>Pleurotineae</taxon>
        <taxon>Pleurotaceae</taxon>
        <taxon>Pleurotus</taxon>
    </lineage>
</organism>
<keyword evidence="4 10" id="KW-1133">Transmembrane helix</keyword>
<dbReference type="EC" id="2.3.1.225" evidence="10"/>
<dbReference type="PROSITE" id="PS50216">
    <property type="entry name" value="DHHC"/>
    <property type="match status" value="1"/>
</dbReference>
<feature type="transmembrane region" description="Helical" evidence="10">
    <location>
        <begin position="12"/>
        <end position="33"/>
    </location>
</feature>
<dbReference type="RefSeq" id="XP_036634381.1">
    <property type="nucleotide sequence ID" value="XM_036772908.1"/>
</dbReference>
<accession>A0A8H7A0R2</accession>
<keyword evidence="6" id="KW-0564">Palmitate</keyword>
<dbReference type="Pfam" id="PF01529">
    <property type="entry name" value="DHHC"/>
    <property type="match status" value="1"/>
</dbReference>
<evidence type="ECO:0000256" key="4">
    <source>
        <dbReference type="ARBA" id="ARBA00022989"/>
    </source>
</evidence>
<dbReference type="GO" id="GO:0016020">
    <property type="term" value="C:membrane"/>
    <property type="evidence" value="ECO:0007669"/>
    <property type="project" value="UniProtKB-SubCell"/>
</dbReference>
<reference evidence="13" key="1">
    <citation type="submission" date="2019-07" db="EMBL/GenBank/DDBJ databases">
        <authorList>
            <person name="Palmer J.M."/>
        </authorList>
    </citation>
    <scope>NUCLEOTIDE SEQUENCE</scope>
    <source>
        <strain evidence="13">PC9</strain>
    </source>
</reference>
<dbReference type="InterPro" id="IPR001594">
    <property type="entry name" value="Palmitoyltrfase_DHHC"/>
</dbReference>
<feature type="compositionally biased region" description="Polar residues" evidence="11">
    <location>
        <begin position="316"/>
        <end position="332"/>
    </location>
</feature>
<evidence type="ECO:0000256" key="2">
    <source>
        <dbReference type="ARBA" id="ARBA00022679"/>
    </source>
</evidence>
<evidence type="ECO:0000256" key="8">
    <source>
        <dbReference type="ARBA" id="ARBA00023315"/>
    </source>
</evidence>
<dbReference type="AlphaFoldDB" id="A0A8H7A0R2"/>
<evidence type="ECO:0000256" key="1">
    <source>
        <dbReference type="ARBA" id="ARBA00004141"/>
    </source>
</evidence>
<comment type="similarity">
    <text evidence="10">Belongs to the DHHC palmitoyltransferase family.</text>
</comment>
<comment type="caution">
    <text evidence="13">The sequence shown here is derived from an EMBL/GenBank/DDBJ whole genome shotgun (WGS) entry which is preliminary data.</text>
</comment>
<feature type="compositionally biased region" description="Basic and acidic residues" evidence="11">
    <location>
        <begin position="372"/>
        <end position="392"/>
    </location>
</feature>
<dbReference type="Proteomes" id="UP000623687">
    <property type="component" value="Unassembled WGS sequence"/>
</dbReference>
<keyword evidence="14" id="KW-1185">Reference proteome</keyword>
<keyword evidence="3 10" id="KW-0812">Transmembrane</keyword>
<sequence length="427" mass="49489">MHPILGRIVVNFVLCLICFIAYSSQIFIIWPWYGREVSVDLLTLLVPFNLLVGMLLWNYFLTVTTDPGGVPDNWKPDTTEDGYEVKKLTGKPRYCRFCEKPKPPRAHHCKECKRQELHDDNPLYKDHHCPWVNNCVGHFNYGHFIRFLFYVDLACSYHLAMVTSRVRSAWGVRVWDEPSASELIFMILNYVACVPVLLSVGGFSIYHLISLLRNTTTIEGWEKDKAATMVRRGKIRENLGRRRNLESILGTNPWLWCWPTVTPGTGLKYDLAENEDTTMVWPPEDPDAREYDDNDDDGAGQFELPESPWTYENGALNPSLQPYNSELRTSALQRRHKRQNPQTQSNTNADEHVYESSESESSYQEFPRKRRGSEGYEVRPVDRNEMLRRYLEEIGEAPGRYHRYIPQPESASEDDELPLDQSPIPAH</sequence>
<dbReference type="PANTHER" id="PTHR12246">
    <property type="entry name" value="PALMITOYLTRANSFERASE ZDHHC16"/>
    <property type="match status" value="1"/>
</dbReference>
<gene>
    <name evidence="13" type="primary">PFA4</name>
    <name evidence="13" type="ORF">PC9H_003315</name>
</gene>
<evidence type="ECO:0000256" key="9">
    <source>
        <dbReference type="ARBA" id="ARBA00048048"/>
    </source>
</evidence>
<evidence type="ECO:0000313" key="14">
    <source>
        <dbReference type="Proteomes" id="UP000623687"/>
    </source>
</evidence>
<evidence type="ECO:0000256" key="5">
    <source>
        <dbReference type="ARBA" id="ARBA00023136"/>
    </source>
</evidence>
<keyword evidence="2 10" id="KW-0808">Transferase</keyword>
<evidence type="ECO:0000313" key="13">
    <source>
        <dbReference type="EMBL" id="KAF7436482.1"/>
    </source>
</evidence>
<dbReference type="InterPro" id="IPR039859">
    <property type="entry name" value="PFA4/ZDH16/20/ERF2-like"/>
</dbReference>
<feature type="region of interest" description="Disordered" evidence="11">
    <location>
        <begin position="278"/>
        <end position="427"/>
    </location>
</feature>
<feature type="transmembrane region" description="Helical" evidence="10">
    <location>
        <begin position="39"/>
        <end position="61"/>
    </location>
</feature>
<keyword evidence="8 10" id="KW-0012">Acyltransferase</keyword>
<dbReference type="OrthoDB" id="331948at2759"/>
<evidence type="ECO:0000256" key="10">
    <source>
        <dbReference type="RuleBase" id="RU079119"/>
    </source>
</evidence>
<keyword evidence="7" id="KW-0449">Lipoprotein</keyword>
<name>A0A8H7A0R2_PLEOS</name>
<evidence type="ECO:0000256" key="3">
    <source>
        <dbReference type="ARBA" id="ARBA00022692"/>
    </source>
</evidence>
<comment type="domain">
    <text evidence="10">The DHHC domain is required for palmitoyltransferase activity.</text>
</comment>
<feature type="domain" description="Palmitoyltransferase DHHC" evidence="12">
    <location>
        <begin position="90"/>
        <end position="223"/>
    </location>
</feature>
<evidence type="ECO:0000259" key="12">
    <source>
        <dbReference type="Pfam" id="PF01529"/>
    </source>
</evidence>
<evidence type="ECO:0000256" key="7">
    <source>
        <dbReference type="ARBA" id="ARBA00023288"/>
    </source>
</evidence>
<keyword evidence="5 10" id="KW-0472">Membrane</keyword>
<dbReference type="EMBL" id="JACETU010000002">
    <property type="protein sequence ID" value="KAF7436482.1"/>
    <property type="molecule type" value="Genomic_DNA"/>
</dbReference>
<feature type="transmembrane region" description="Helical" evidence="10">
    <location>
        <begin position="183"/>
        <end position="209"/>
    </location>
</feature>
<dbReference type="VEuPathDB" id="FungiDB:PC9H_003315"/>
<comment type="subcellular location">
    <subcellularLocation>
        <location evidence="1">Membrane</location>
        <topology evidence="1">Multi-pass membrane protein</topology>
    </subcellularLocation>
</comment>
<evidence type="ECO:0000256" key="11">
    <source>
        <dbReference type="SAM" id="MobiDB-lite"/>
    </source>
</evidence>